<dbReference type="Pfam" id="PF13639">
    <property type="entry name" value="zf-RING_2"/>
    <property type="match status" value="1"/>
</dbReference>
<feature type="compositionally biased region" description="Basic and acidic residues" evidence="2">
    <location>
        <begin position="152"/>
        <end position="163"/>
    </location>
</feature>
<reference evidence="5" key="1">
    <citation type="journal article" date="2020" name="Stud. Mycol.">
        <title>101 Dothideomycetes genomes: a test case for predicting lifestyles and emergence of pathogens.</title>
        <authorList>
            <person name="Haridas S."/>
            <person name="Albert R."/>
            <person name="Binder M."/>
            <person name="Bloem J."/>
            <person name="Labutti K."/>
            <person name="Salamov A."/>
            <person name="Andreopoulos B."/>
            <person name="Baker S."/>
            <person name="Barry K."/>
            <person name="Bills G."/>
            <person name="Bluhm B."/>
            <person name="Cannon C."/>
            <person name="Castanera R."/>
            <person name="Culley D."/>
            <person name="Daum C."/>
            <person name="Ezra D."/>
            <person name="Gonzalez J."/>
            <person name="Henrissat B."/>
            <person name="Kuo A."/>
            <person name="Liang C."/>
            <person name="Lipzen A."/>
            <person name="Lutzoni F."/>
            <person name="Magnuson J."/>
            <person name="Mondo S."/>
            <person name="Nolan M."/>
            <person name="Ohm R."/>
            <person name="Pangilinan J."/>
            <person name="Park H.-J."/>
            <person name="Ramirez L."/>
            <person name="Alfaro M."/>
            <person name="Sun H."/>
            <person name="Tritt A."/>
            <person name="Yoshinaga Y."/>
            <person name="Zwiers L.-H."/>
            <person name="Turgeon B."/>
            <person name="Goodwin S."/>
            <person name="Spatafora J."/>
            <person name="Crous P."/>
            <person name="Grigoriev I."/>
        </authorList>
    </citation>
    <scope>NUCLEOTIDE SEQUENCE</scope>
    <source>
        <strain evidence="5">CBS 122368</strain>
    </source>
</reference>
<dbReference type="SUPFAM" id="SSF57850">
    <property type="entry name" value="RING/U-box"/>
    <property type="match status" value="1"/>
</dbReference>
<feature type="domain" description="RING-type" evidence="3">
    <location>
        <begin position="299"/>
        <end position="349"/>
    </location>
</feature>
<feature type="region of interest" description="Disordered" evidence="2">
    <location>
        <begin position="122"/>
        <end position="163"/>
    </location>
</feature>
<dbReference type="GeneID" id="54579702"/>
<dbReference type="GO" id="GO:0061630">
    <property type="term" value="F:ubiquitin protein ligase activity"/>
    <property type="evidence" value="ECO:0007669"/>
    <property type="project" value="InterPro"/>
</dbReference>
<dbReference type="PROSITE" id="PS50089">
    <property type="entry name" value="ZF_RING_2"/>
    <property type="match status" value="1"/>
</dbReference>
<evidence type="ECO:0000256" key="2">
    <source>
        <dbReference type="SAM" id="MobiDB-lite"/>
    </source>
</evidence>
<dbReference type="PANTHER" id="PTHR21540:SF0">
    <property type="entry name" value="PHD FAMILY PROTEIN"/>
    <property type="match status" value="1"/>
</dbReference>
<proteinExistence type="predicted"/>
<evidence type="ECO:0008006" key="7">
    <source>
        <dbReference type="Google" id="ProtNLM"/>
    </source>
</evidence>
<dbReference type="Gene3D" id="3.30.40.10">
    <property type="entry name" value="Zinc/RING finger domain, C3HC4 (zinc finger)"/>
    <property type="match status" value="1"/>
</dbReference>
<feature type="domain" description="SWIM-type" evidence="4">
    <location>
        <begin position="207"/>
        <end position="240"/>
    </location>
</feature>
<dbReference type="CDD" id="cd16494">
    <property type="entry name" value="RING-CH-C4HC3_ZSWM2"/>
    <property type="match status" value="1"/>
</dbReference>
<gene>
    <name evidence="5" type="ORF">BU26DRAFT_498939</name>
</gene>
<dbReference type="EMBL" id="ML987189">
    <property type="protein sequence ID" value="KAF2256245.1"/>
    <property type="molecule type" value="Genomic_DNA"/>
</dbReference>
<dbReference type="AlphaFoldDB" id="A0A6A6J079"/>
<feature type="compositionally biased region" description="Basic residues" evidence="2">
    <location>
        <begin position="131"/>
        <end position="140"/>
    </location>
</feature>
<keyword evidence="1" id="KW-0862">Zinc</keyword>
<keyword evidence="1" id="KW-0863">Zinc-finger</keyword>
<accession>A0A6A6J079</accession>
<dbReference type="InterPro" id="IPR007527">
    <property type="entry name" value="Znf_SWIM"/>
</dbReference>
<dbReference type="PANTHER" id="PTHR21540">
    <property type="entry name" value="RING FINGER AND SWIM DOMAIN-CONTAINING PROTEIN 2"/>
    <property type="match status" value="1"/>
</dbReference>
<evidence type="ECO:0000256" key="1">
    <source>
        <dbReference type="PROSITE-ProRule" id="PRU00175"/>
    </source>
</evidence>
<dbReference type="Proteomes" id="UP000800094">
    <property type="component" value="Unassembled WGS sequence"/>
</dbReference>
<keyword evidence="6" id="KW-1185">Reference proteome</keyword>
<evidence type="ECO:0000313" key="5">
    <source>
        <dbReference type="EMBL" id="KAF2256245.1"/>
    </source>
</evidence>
<dbReference type="InterPro" id="IPR001841">
    <property type="entry name" value="Znf_RING"/>
</dbReference>
<dbReference type="InterPro" id="IPR013083">
    <property type="entry name" value="Znf_RING/FYVE/PHD"/>
</dbReference>
<name>A0A6A6J079_9PLEO</name>
<evidence type="ECO:0000259" key="3">
    <source>
        <dbReference type="PROSITE" id="PS50089"/>
    </source>
</evidence>
<dbReference type="InterPro" id="IPR039903">
    <property type="entry name" value="Zswim2"/>
</dbReference>
<evidence type="ECO:0000259" key="4">
    <source>
        <dbReference type="PROSITE" id="PS50966"/>
    </source>
</evidence>
<dbReference type="OrthoDB" id="2122982at2759"/>
<dbReference type="SMART" id="SM01197">
    <property type="entry name" value="FANCL_C"/>
    <property type="match status" value="1"/>
</dbReference>
<feature type="region of interest" description="Disordered" evidence="2">
    <location>
        <begin position="1"/>
        <end position="67"/>
    </location>
</feature>
<organism evidence="5 6">
    <name type="scientific">Trematosphaeria pertusa</name>
    <dbReference type="NCBI Taxonomy" id="390896"/>
    <lineage>
        <taxon>Eukaryota</taxon>
        <taxon>Fungi</taxon>
        <taxon>Dikarya</taxon>
        <taxon>Ascomycota</taxon>
        <taxon>Pezizomycotina</taxon>
        <taxon>Dothideomycetes</taxon>
        <taxon>Pleosporomycetidae</taxon>
        <taxon>Pleosporales</taxon>
        <taxon>Massarineae</taxon>
        <taxon>Trematosphaeriaceae</taxon>
        <taxon>Trematosphaeria</taxon>
    </lineage>
</organism>
<sequence length="354" mass="39428">MAGGEKEAATATVSSGEGDVVAIASAPKRSMRKRKRVSYGELNEDDSDIAPETPKKKVTGKSNVKTPENAAYAGEEIAGKATRVTAKSKIAATEDVKYADGEATVRKKTKSAKKEVIVIDDSPAKIEKPKPKSKARKRKARPDEPEYDDEGNEIRKREYQDEPSDKFLGSMARALSQPLRFIDRQRFDTDMIPQEKFTIAGSMLSNYTVEIKLIPQCSCPDHAFRKAICKHIIYTLVKVLKVPTDSPLLYQQAFTSAELHEIFEQAPEAPFVQVDEEHVATEEASDGTGADRKPIDGECPICYMEFEPAKESITYCKAHCGNNVHQDCIATWLRSQQQMYHKATCPYCRVAWAN</sequence>
<dbReference type="PROSITE" id="PS50966">
    <property type="entry name" value="ZF_SWIM"/>
    <property type="match status" value="1"/>
</dbReference>
<dbReference type="GO" id="GO:0008270">
    <property type="term" value="F:zinc ion binding"/>
    <property type="evidence" value="ECO:0007669"/>
    <property type="project" value="UniProtKB-KW"/>
</dbReference>
<protein>
    <recommendedName>
        <fullName evidence="7">SWIM-type domain-containing protein</fullName>
    </recommendedName>
</protein>
<keyword evidence="1" id="KW-0479">Metal-binding</keyword>
<dbReference type="RefSeq" id="XP_033691249.1">
    <property type="nucleotide sequence ID" value="XM_033826372.1"/>
</dbReference>
<evidence type="ECO:0000313" key="6">
    <source>
        <dbReference type="Proteomes" id="UP000800094"/>
    </source>
</evidence>